<dbReference type="OrthoDB" id="71205at2759"/>
<name>A0A8J2WWS7_9STRA</name>
<proteinExistence type="predicted"/>
<dbReference type="AlphaFoldDB" id="A0A8J2WWS7"/>
<comment type="caution">
    <text evidence="1">The sequence shown here is derived from an EMBL/GenBank/DDBJ whole genome shotgun (WGS) entry which is preliminary data.</text>
</comment>
<gene>
    <name evidence="1" type="ORF">PECAL_3P04950</name>
</gene>
<dbReference type="InterPro" id="IPR000048">
    <property type="entry name" value="IQ_motif_EF-hand-BS"/>
</dbReference>
<dbReference type="SMART" id="SM00015">
    <property type="entry name" value="IQ"/>
    <property type="match status" value="2"/>
</dbReference>
<dbReference type="PROSITE" id="PS50096">
    <property type="entry name" value="IQ"/>
    <property type="match status" value="2"/>
</dbReference>
<keyword evidence="2" id="KW-1185">Reference proteome</keyword>
<dbReference type="EMBL" id="CAKKNE010000003">
    <property type="protein sequence ID" value="CAH0370599.1"/>
    <property type="molecule type" value="Genomic_DNA"/>
</dbReference>
<sequence length="679" mass="78691">MGFGDGLGRDAELQAAYADRATVKARRMASIYRTRRPGYEDTRKWRSTKLPDAVLAVGARMAASRYASPTPLTVIKPDVPPTMRRSIVPRRTSIQPPLQQKKVRFAAPSPLEMFPVTRDTTITDVWAPRAVEKKAAWLFGDSDDDFGLAREDSLGRDFRRFEGGGLFNTLGQEKETAQKASRAFLMTPVSGMRDEGYAIVPRSELRELASLEGNLRRERRSFVQDCEHLVAKKAMLPSQKYSLSEPSPVATYVLVATCDREIRRCEATVRAMYDARRKEAARERAARPWRKTVDAKELPPLGGGLSGKLRPETDLVMAKLALKTGSWDAYLKRRLWHRRMAETEAMAFEDGYSRCAFRAHDARVQRADYQVYVELVARYGVPFSEDEFNALGPKAGSTFRDLCNDAAIKWQRMWWFYAPVYRLRRDRASTIIQKHMRGVNTRRRWAPIVQLRLESGRQRPLRMALGHWHRCILRTIRARHLVFRIKHHKSKRMLKAWRSLVGDELASIVVDQVLDEFADEKMQQHVNRYFGDYVKSTGLRFEMLANDGVEKCVEPIVELTVEGIIDEFCEYDTLPAWMDQNWFLQKCSYENHVSLVRAGVLPSDLFAESKRDYIWAQNATIIQRACRGRMGRDRVRQKLARTYRKRWDGRRFYYVNLKTDERLDRRPRLIGMLFPRSVF</sequence>
<evidence type="ECO:0000313" key="1">
    <source>
        <dbReference type="EMBL" id="CAH0370599.1"/>
    </source>
</evidence>
<organism evidence="1 2">
    <name type="scientific">Pelagomonas calceolata</name>
    <dbReference type="NCBI Taxonomy" id="35677"/>
    <lineage>
        <taxon>Eukaryota</taxon>
        <taxon>Sar</taxon>
        <taxon>Stramenopiles</taxon>
        <taxon>Ochrophyta</taxon>
        <taxon>Pelagophyceae</taxon>
        <taxon>Pelagomonadales</taxon>
        <taxon>Pelagomonadaceae</taxon>
        <taxon>Pelagomonas</taxon>
    </lineage>
</organism>
<evidence type="ECO:0000313" key="2">
    <source>
        <dbReference type="Proteomes" id="UP000789595"/>
    </source>
</evidence>
<accession>A0A8J2WWS7</accession>
<reference evidence="1" key="1">
    <citation type="submission" date="2021-11" db="EMBL/GenBank/DDBJ databases">
        <authorList>
            <consortium name="Genoscope - CEA"/>
            <person name="William W."/>
        </authorList>
    </citation>
    <scope>NUCLEOTIDE SEQUENCE</scope>
</reference>
<protein>
    <submittedName>
        <fullName evidence="1">Uncharacterized protein</fullName>
    </submittedName>
</protein>
<dbReference type="Proteomes" id="UP000789595">
    <property type="component" value="Unassembled WGS sequence"/>
</dbReference>